<evidence type="ECO:0000313" key="4">
    <source>
        <dbReference type="Proteomes" id="UP000291106"/>
    </source>
</evidence>
<sequence>MDFKAQQQQFMDYIKNPQNPIPEGIEPRRMTIYRELFFNNVDGFVSSAFPVLKSLYSQQAWGDLVQQFFEKHDCQTPIFVEIAQEFLSFLQNEYQLTDDDPVFMLELAHYEWLELVVAISKPNPAQQKLEPEQVSHEPLCFSSLARIAQYAFDVQHISLDYQPIEPPQQPQFFCVYLDDVQEVAFLQLNPLSAQVLAYIDAAQQPVSFSQITDWLMTAYPNMAQETISAGCLDMLKQMAEQGIVVTTKQSIE</sequence>
<reference evidence="3 4" key="1">
    <citation type="submission" date="2019-02" db="EMBL/GenBank/DDBJ databases">
        <title>Shewanella sp. D4-2 isolated from Dokdo Island.</title>
        <authorList>
            <person name="Baek K."/>
        </authorList>
    </citation>
    <scope>NUCLEOTIDE SEQUENCE [LARGE SCALE GENOMIC DNA]</scope>
    <source>
        <strain evidence="3 4">D4-2</strain>
    </source>
</reference>
<dbReference type="InterPro" id="IPR044922">
    <property type="entry name" value="DUF2063_N_sf"/>
</dbReference>
<dbReference type="AlphaFoldDB" id="A0A411PLN9"/>
<dbReference type="Proteomes" id="UP000291106">
    <property type="component" value="Chromosome"/>
</dbReference>
<dbReference type="KEGG" id="smai:EXU30_18340"/>
<dbReference type="Pfam" id="PF22106">
    <property type="entry name" value="NGO1945_C"/>
    <property type="match status" value="1"/>
</dbReference>
<dbReference type="InterPro" id="IPR018640">
    <property type="entry name" value="DUF2063"/>
</dbReference>
<keyword evidence="4" id="KW-1185">Reference proteome</keyword>
<evidence type="ECO:0000313" key="3">
    <source>
        <dbReference type="EMBL" id="QBF84408.1"/>
    </source>
</evidence>
<feature type="domain" description="Putative DNA-binding" evidence="1">
    <location>
        <begin position="6"/>
        <end position="90"/>
    </location>
</feature>
<gene>
    <name evidence="3" type="ORF">EXU30_18340</name>
</gene>
<accession>A0A411PLN9</accession>
<dbReference type="Gene3D" id="1.10.150.690">
    <property type="entry name" value="DUF2063"/>
    <property type="match status" value="1"/>
</dbReference>
<evidence type="ECO:0000259" key="1">
    <source>
        <dbReference type="Pfam" id="PF09836"/>
    </source>
</evidence>
<protein>
    <submittedName>
        <fullName evidence="3">DUF2063 domain-containing protein</fullName>
    </submittedName>
</protein>
<dbReference type="RefSeq" id="WP_130602489.1">
    <property type="nucleotide sequence ID" value="NZ_CP036200.1"/>
</dbReference>
<dbReference type="OrthoDB" id="4146344at2"/>
<name>A0A411PLN9_9GAMM</name>
<organism evidence="3 4">
    <name type="scientific">Shewanella maritima</name>
    <dbReference type="NCBI Taxonomy" id="2520507"/>
    <lineage>
        <taxon>Bacteria</taxon>
        <taxon>Pseudomonadati</taxon>
        <taxon>Pseudomonadota</taxon>
        <taxon>Gammaproteobacteria</taxon>
        <taxon>Alteromonadales</taxon>
        <taxon>Shewanellaceae</taxon>
        <taxon>Shewanella</taxon>
    </lineage>
</organism>
<feature type="domain" description="NGO1945-like C-terminal" evidence="2">
    <location>
        <begin position="142"/>
        <end position="239"/>
    </location>
</feature>
<dbReference type="Gene3D" id="3.90.930.50">
    <property type="match status" value="1"/>
</dbReference>
<dbReference type="Pfam" id="PF09836">
    <property type="entry name" value="DUF2063"/>
    <property type="match status" value="1"/>
</dbReference>
<evidence type="ECO:0000259" key="2">
    <source>
        <dbReference type="Pfam" id="PF22106"/>
    </source>
</evidence>
<proteinExistence type="predicted"/>
<dbReference type="InterPro" id="IPR054098">
    <property type="entry name" value="NGO1945-like_C"/>
</dbReference>
<dbReference type="EMBL" id="CP036200">
    <property type="protein sequence ID" value="QBF84408.1"/>
    <property type="molecule type" value="Genomic_DNA"/>
</dbReference>